<evidence type="ECO:0000313" key="12">
    <source>
        <dbReference type="Proteomes" id="UP000887568"/>
    </source>
</evidence>
<evidence type="ECO:0000256" key="1">
    <source>
        <dbReference type="ARBA" id="ARBA00004123"/>
    </source>
</evidence>
<dbReference type="OMA" id="CEQDIIQ"/>
<feature type="coiled-coil region" evidence="8">
    <location>
        <begin position="327"/>
        <end position="361"/>
    </location>
</feature>
<evidence type="ECO:0000256" key="5">
    <source>
        <dbReference type="ARBA" id="ARBA00023187"/>
    </source>
</evidence>
<keyword evidence="12" id="KW-1185">Reference proteome</keyword>
<evidence type="ECO:0000256" key="9">
    <source>
        <dbReference type="SAM" id="MobiDB-lite"/>
    </source>
</evidence>
<comment type="subcellular location">
    <subcellularLocation>
        <location evidence="1 7">Nucleus</location>
    </subcellularLocation>
</comment>
<keyword evidence="6 7" id="KW-0539">Nucleus</keyword>
<sequence length="810" mass="93941">MDSDKDEKEDFEITDYDLLNEFNVDRPTRRMTKAQAIYGVWADSDDETDERQGFGTTGQRSKRDLNFISSEIRGGEQQKDDKQDDKASSISYQLPLRPEGSSKGQSSKVMTNAQKSHASLMKSDKQFGNWQKHTKGIGQKLLLQMGYIPGKGLGKANQGIVRPVEATKHKGKGAVGANATSQYVGRRGGREPEAVDSEEEEDTQFREELARWKKGEVTMQKTKYVYRTVEEVKKSAHLTKRKKADPTARGVKVIDMTGPEQRVMSGYSHLGKQHDKPTERLEVEGMEGKKSAFEMPELEHNLQLLVEMAEQQIIQHDRQLHHEEDMVVNLQHEQGKLRAVLNQEERQISHLEKIMEIVEQCEERSKPGCPNPLSLEEYEDIFKTLQTDYREEYRAFELSQLATVNVLPLIKKELTSWDALRDSNKHVDLFKKWKDMLDSDDSRFLLPNGKTMTVYERLSWEIWMPQFRRAITNWNMRECDPIIDLLENWLPLLPQWLLNNILDQLIYPRLQETVDEWNPLTDIIPIHAWLHPWLPLMGDKLEPLYIPIRQKLARALSNWHPSDSSAKTILIPWRRVFSRGTFEAFLVRNIVPKLAVCLQEFVINPYDQHLEPYRWVIDWEELLPTPTLASLFEKHFLPKWLQVLCSWLGNNPDYEEVSKWYLGWKGLLPERIREEPAVKVYLKDALDVMNQAVSGSHPVREADSMAYVNSLRQQREATSSNRWEPEPQQARQTSVPTISVPTNFRDLVEKKASENNLVFLPTNRRHEGKNVYMLGPLNIYIERSVVYVHQGHVWTPMGLQTAIELAQNMA</sequence>
<dbReference type="OrthoDB" id="4822at2759"/>
<feature type="domain" description="G-patch" evidence="10">
    <location>
        <begin position="134"/>
        <end position="180"/>
    </location>
</feature>
<keyword evidence="8" id="KW-0175">Coiled coil</keyword>
<feature type="region of interest" description="Disordered" evidence="9">
    <location>
        <begin position="183"/>
        <end position="203"/>
    </location>
</feature>
<feature type="compositionally biased region" description="Basic and acidic residues" evidence="9">
    <location>
        <begin position="73"/>
        <end position="87"/>
    </location>
</feature>
<dbReference type="Proteomes" id="UP000887568">
    <property type="component" value="Unplaced"/>
</dbReference>
<dbReference type="EnsemblMetazoa" id="XM_038215825.1">
    <property type="protein sequence ID" value="XP_038071753.1"/>
    <property type="gene ID" value="LOC119740503"/>
</dbReference>
<dbReference type="GO" id="GO:0071008">
    <property type="term" value="C:U2-type post-mRNA release spliceosomal complex"/>
    <property type="evidence" value="ECO:0007669"/>
    <property type="project" value="TreeGrafter"/>
</dbReference>
<dbReference type="Pfam" id="PF07842">
    <property type="entry name" value="GCFC"/>
    <property type="match status" value="1"/>
</dbReference>
<name>A0A914B6K5_PATMI</name>
<evidence type="ECO:0000256" key="2">
    <source>
        <dbReference type="ARBA" id="ARBA00010900"/>
    </source>
</evidence>
<dbReference type="RefSeq" id="XP_038071753.1">
    <property type="nucleotide sequence ID" value="XM_038215825.1"/>
</dbReference>
<dbReference type="SMART" id="SM00443">
    <property type="entry name" value="G_patch"/>
    <property type="match status" value="1"/>
</dbReference>
<dbReference type="CTD" id="24144"/>
<keyword evidence="3 7" id="KW-0507">mRNA processing</keyword>
<dbReference type="PROSITE" id="PS50174">
    <property type="entry name" value="G_PATCH"/>
    <property type="match status" value="1"/>
</dbReference>
<dbReference type="InterPro" id="IPR024933">
    <property type="entry name" value="TFP11"/>
</dbReference>
<accession>A0A914B6K5</accession>
<dbReference type="AlphaFoldDB" id="A0A914B6K5"/>
<dbReference type="InterPro" id="IPR000467">
    <property type="entry name" value="G_patch_dom"/>
</dbReference>
<evidence type="ECO:0000259" key="10">
    <source>
        <dbReference type="PROSITE" id="PS50174"/>
    </source>
</evidence>
<evidence type="ECO:0000256" key="4">
    <source>
        <dbReference type="ARBA" id="ARBA00022728"/>
    </source>
</evidence>
<dbReference type="PANTHER" id="PTHR23329">
    <property type="entry name" value="TUFTELIN-INTERACTING PROTEIN 11-RELATED"/>
    <property type="match status" value="1"/>
</dbReference>
<comment type="similarity">
    <text evidence="2 7">Belongs to the TFP11/STIP family.</text>
</comment>
<keyword evidence="5 7" id="KW-0508">mRNA splicing</keyword>
<protein>
    <recommendedName>
        <fullName evidence="10">G-patch domain-containing protein</fullName>
    </recommendedName>
</protein>
<dbReference type="GO" id="GO:0003676">
    <property type="term" value="F:nucleic acid binding"/>
    <property type="evidence" value="ECO:0007669"/>
    <property type="project" value="InterPro"/>
</dbReference>
<feature type="region of interest" description="Disordered" evidence="9">
    <location>
        <begin position="41"/>
        <end position="112"/>
    </location>
</feature>
<organism evidence="11 12">
    <name type="scientific">Patiria miniata</name>
    <name type="common">Bat star</name>
    <name type="synonym">Asterina miniata</name>
    <dbReference type="NCBI Taxonomy" id="46514"/>
    <lineage>
        <taxon>Eukaryota</taxon>
        <taxon>Metazoa</taxon>
        <taxon>Echinodermata</taxon>
        <taxon>Eleutherozoa</taxon>
        <taxon>Asterozoa</taxon>
        <taxon>Asteroidea</taxon>
        <taxon>Valvatacea</taxon>
        <taxon>Valvatida</taxon>
        <taxon>Asterinidae</taxon>
        <taxon>Patiria</taxon>
    </lineage>
</organism>
<evidence type="ECO:0000256" key="6">
    <source>
        <dbReference type="ARBA" id="ARBA00023242"/>
    </source>
</evidence>
<dbReference type="InterPro" id="IPR022783">
    <property type="entry name" value="GCFC_dom"/>
</dbReference>
<proteinExistence type="inferred from homology"/>
<evidence type="ECO:0000256" key="3">
    <source>
        <dbReference type="ARBA" id="ARBA00022664"/>
    </source>
</evidence>
<dbReference type="PIRSF" id="PIRSF017706">
    <property type="entry name" value="TFIP11"/>
    <property type="match status" value="1"/>
</dbReference>
<reference evidence="11" key="1">
    <citation type="submission" date="2022-11" db="UniProtKB">
        <authorList>
            <consortium name="EnsemblMetazoa"/>
        </authorList>
    </citation>
    <scope>IDENTIFICATION</scope>
</reference>
<dbReference type="InterPro" id="IPR045211">
    <property type="entry name" value="TFP11/STIP/Ntr1"/>
</dbReference>
<evidence type="ECO:0000313" key="11">
    <source>
        <dbReference type="EnsemblMetazoa" id="XP_038071753.1"/>
    </source>
</evidence>
<dbReference type="GeneID" id="119740503"/>
<feature type="compositionally biased region" description="Polar residues" evidence="9">
    <location>
        <begin position="102"/>
        <end position="112"/>
    </location>
</feature>
<dbReference type="Pfam" id="PF12457">
    <property type="entry name" value="TIP_N"/>
    <property type="match status" value="1"/>
</dbReference>
<dbReference type="PANTHER" id="PTHR23329:SF1">
    <property type="entry name" value="TUFTELIN-INTERACTING PROTEIN 11"/>
    <property type="match status" value="1"/>
</dbReference>
<dbReference type="GO" id="GO:0000390">
    <property type="term" value="P:spliceosomal complex disassembly"/>
    <property type="evidence" value="ECO:0007669"/>
    <property type="project" value="InterPro"/>
</dbReference>
<feature type="region of interest" description="Disordered" evidence="9">
    <location>
        <begin position="716"/>
        <end position="735"/>
    </location>
</feature>
<keyword evidence="4 7" id="KW-0747">Spliceosome</keyword>
<evidence type="ECO:0000256" key="8">
    <source>
        <dbReference type="SAM" id="Coils"/>
    </source>
</evidence>
<dbReference type="Pfam" id="PF01585">
    <property type="entry name" value="G-patch"/>
    <property type="match status" value="1"/>
</dbReference>
<evidence type="ECO:0000256" key="7">
    <source>
        <dbReference type="PIRNR" id="PIRNR017706"/>
    </source>
</evidence>
<dbReference type="InterPro" id="IPR022159">
    <property type="entry name" value="STIP/TFIP11_N"/>
</dbReference>